<name>A0A4Z2GS91_9TELE</name>
<dbReference type="Proteomes" id="UP000314294">
    <property type="component" value="Unassembled WGS sequence"/>
</dbReference>
<dbReference type="PROSITE" id="PS51257">
    <property type="entry name" value="PROKAR_LIPOPROTEIN"/>
    <property type="match status" value="1"/>
</dbReference>
<comment type="caution">
    <text evidence="2">The sequence shown here is derived from an EMBL/GenBank/DDBJ whole genome shotgun (WGS) entry which is preliminary data.</text>
</comment>
<dbReference type="AlphaFoldDB" id="A0A4Z2GS91"/>
<keyword evidence="3" id="KW-1185">Reference proteome</keyword>
<dbReference type="EMBL" id="SRLO01000426">
    <property type="protein sequence ID" value="TNN56528.1"/>
    <property type="molecule type" value="Genomic_DNA"/>
</dbReference>
<sequence>MKSIMERNSTSQGTVRMVRLLFTLATAVSCISLEGLSDVWYGRKEMKPRNFARRRASSSTEEIPEELLVTREGGWRAGPDDALRLNETLLETLQAPEAVGSQHAEQVRVRSVSGGAVHAGAFTHLQNDSLGEDEVYLDKLLQKQASEMLRGLPAVMDPSRPSPPNEGLQDSLNGVEVKQAFGLELLLWLDRRSEPEGLEAGLHPAAKEGLLKASTPLRERDPDCPEASCSDPGDLEGEGENSWTRLAPREPAAPAAQLLLSVKD</sequence>
<feature type="compositionally biased region" description="Low complexity" evidence="1">
    <location>
        <begin position="249"/>
        <end position="264"/>
    </location>
</feature>
<evidence type="ECO:0000313" key="2">
    <source>
        <dbReference type="EMBL" id="TNN56528.1"/>
    </source>
</evidence>
<evidence type="ECO:0000256" key="1">
    <source>
        <dbReference type="SAM" id="MobiDB-lite"/>
    </source>
</evidence>
<proteinExistence type="predicted"/>
<gene>
    <name evidence="2" type="ORF">EYF80_033254</name>
</gene>
<reference evidence="2 3" key="1">
    <citation type="submission" date="2019-03" db="EMBL/GenBank/DDBJ databases">
        <title>First draft genome of Liparis tanakae, snailfish: a comprehensive survey of snailfish specific genes.</title>
        <authorList>
            <person name="Kim W."/>
            <person name="Song I."/>
            <person name="Jeong J.-H."/>
            <person name="Kim D."/>
            <person name="Kim S."/>
            <person name="Ryu S."/>
            <person name="Song J.Y."/>
            <person name="Lee S.K."/>
        </authorList>
    </citation>
    <scope>NUCLEOTIDE SEQUENCE [LARGE SCALE GENOMIC DNA]</scope>
    <source>
        <tissue evidence="2">Muscle</tissue>
    </source>
</reference>
<organism evidence="2 3">
    <name type="scientific">Liparis tanakae</name>
    <name type="common">Tanaka's snailfish</name>
    <dbReference type="NCBI Taxonomy" id="230148"/>
    <lineage>
        <taxon>Eukaryota</taxon>
        <taxon>Metazoa</taxon>
        <taxon>Chordata</taxon>
        <taxon>Craniata</taxon>
        <taxon>Vertebrata</taxon>
        <taxon>Euteleostomi</taxon>
        <taxon>Actinopterygii</taxon>
        <taxon>Neopterygii</taxon>
        <taxon>Teleostei</taxon>
        <taxon>Neoteleostei</taxon>
        <taxon>Acanthomorphata</taxon>
        <taxon>Eupercaria</taxon>
        <taxon>Perciformes</taxon>
        <taxon>Cottioidei</taxon>
        <taxon>Cottales</taxon>
        <taxon>Liparidae</taxon>
        <taxon>Liparis</taxon>
    </lineage>
</organism>
<protein>
    <submittedName>
        <fullName evidence="2">Uncharacterized protein</fullName>
    </submittedName>
</protein>
<evidence type="ECO:0000313" key="3">
    <source>
        <dbReference type="Proteomes" id="UP000314294"/>
    </source>
</evidence>
<accession>A0A4Z2GS91</accession>
<feature type="region of interest" description="Disordered" evidence="1">
    <location>
        <begin position="209"/>
        <end position="264"/>
    </location>
</feature>